<accession>A0A841STI3</accession>
<dbReference type="InterPro" id="IPR041522">
    <property type="entry name" value="CdaR_GGDEF"/>
</dbReference>
<gene>
    <name evidence="11" type="ORF">H7B67_10465</name>
</gene>
<dbReference type="AlphaFoldDB" id="A0A841STI3"/>
<evidence type="ECO:0000256" key="1">
    <source>
        <dbReference type="ARBA" id="ARBA00004496"/>
    </source>
</evidence>
<evidence type="ECO:0000256" key="5">
    <source>
        <dbReference type="ARBA" id="ARBA00023015"/>
    </source>
</evidence>
<dbReference type="Gene3D" id="3.40.50.2300">
    <property type="match status" value="1"/>
</dbReference>
<dbReference type="SUPFAM" id="SSF46689">
    <property type="entry name" value="Homeodomain-like"/>
    <property type="match status" value="1"/>
</dbReference>
<dbReference type="SMART" id="SM00448">
    <property type="entry name" value="REC"/>
    <property type="match status" value="1"/>
</dbReference>
<dbReference type="SUPFAM" id="SSF52172">
    <property type="entry name" value="CheY-like"/>
    <property type="match status" value="1"/>
</dbReference>
<evidence type="ECO:0000256" key="7">
    <source>
        <dbReference type="ARBA" id="ARBA00023163"/>
    </source>
</evidence>
<dbReference type="Pfam" id="PF12833">
    <property type="entry name" value="HTH_18"/>
    <property type="match status" value="1"/>
</dbReference>
<feature type="modified residue" description="4-aspartylphosphate" evidence="8">
    <location>
        <position position="55"/>
    </location>
</feature>
<dbReference type="Proteomes" id="UP000535838">
    <property type="component" value="Unassembled WGS sequence"/>
</dbReference>
<evidence type="ECO:0000256" key="6">
    <source>
        <dbReference type="ARBA" id="ARBA00023125"/>
    </source>
</evidence>
<evidence type="ECO:0000259" key="10">
    <source>
        <dbReference type="PROSITE" id="PS50110"/>
    </source>
</evidence>
<dbReference type="PROSITE" id="PS00041">
    <property type="entry name" value="HTH_ARAC_FAMILY_1"/>
    <property type="match status" value="1"/>
</dbReference>
<keyword evidence="12" id="KW-1185">Reference proteome</keyword>
<evidence type="ECO:0000256" key="4">
    <source>
        <dbReference type="ARBA" id="ARBA00023012"/>
    </source>
</evidence>
<dbReference type="Gene3D" id="1.10.10.60">
    <property type="entry name" value="Homeodomain-like"/>
    <property type="match status" value="2"/>
</dbReference>
<dbReference type="PROSITE" id="PS50110">
    <property type="entry name" value="RESPONSE_REGULATORY"/>
    <property type="match status" value="1"/>
</dbReference>
<keyword evidence="2" id="KW-0963">Cytoplasm</keyword>
<dbReference type="Pfam" id="PF17853">
    <property type="entry name" value="GGDEF_2"/>
    <property type="match status" value="1"/>
</dbReference>
<evidence type="ECO:0000313" key="11">
    <source>
        <dbReference type="EMBL" id="MBB6634532.1"/>
    </source>
</evidence>
<name>A0A841STI3_9BACL</name>
<dbReference type="PANTHER" id="PTHR42713">
    <property type="entry name" value="HISTIDINE KINASE-RELATED"/>
    <property type="match status" value="1"/>
</dbReference>
<dbReference type="PRINTS" id="PR00032">
    <property type="entry name" value="HTHARAC"/>
</dbReference>
<evidence type="ECO:0000256" key="3">
    <source>
        <dbReference type="ARBA" id="ARBA00022553"/>
    </source>
</evidence>
<organism evidence="11 12">
    <name type="scientific">Cohnella thailandensis</name>
    <dbReference type="NCBI Taxonomy" id="557557"/>
    <lineage>
        <taxon>Bacteria</taxon>
        <taxon>Bacillati</taxon>
        <taxon>Bacillota</taxon>
        <taxon>Bacilli</taxon>
        <taxon>Bacillales</taxon>
        <taxon>Paenibacillaceae</taxon>
        <taxon>Cohnella</taxon>
    </lineage>
</organism>
<dbReference type="InterPro" id="IPR009057">
    <property type="entry name" value="Homeodomain-like_sf"/>
</dbReference>
<keyword evidence="6" id="KW-0238">DNA-binding</keyword>
<feature type="domain" description="HTH araC/xylS-type" evidence="9">
    <location>
        <begin position="438"/>
        <end position="537"/>
    </location>
</feature>
<dbReference type="InterPro" id="IPR018060">
    <property type="entry name" value="HTH_AraC"/>
</dbReference>
<evidence type="ECO:0000256" key="2">
    <source>
        <dbReference type="ARBA" id="ARBA00022490"/>
    </source>
</evidence>
<evidence type="ECO:0000256" key="8">
    <source>
        <dbReference type="PROSITE-ProRule" id="PRU00169"/>
    </source>
</evidence>
<comment type="subcellular location">
    <subcellularLocation>
        <location evidence="1">Cytoplasm</location>
    </subcellularLocation>
</comment>
<keyword evidence="3 8" id="KW-0597">Phosphoprotein</keyword>
<dbReference type="InterPro" id="IPR011006">
    <property type="entry name" value="CheY-like_superfamily"/>
</dbReference>
<evidence type="ECO:0000313" key="12">
    <source>
        <dbReference type="Proteomes" id="UP000535838"/>
    </source>
</evidence>
<dbReference type="GO" id="GO:0043565">
    <property type="term" value="F:sequence-specific DNA binding"/>
    <property type="evidence" value="ECO:0007669"/>
    <property type="project" value="InterPro"/>
</dbReference>
<dbReference type="InterPro" id="IPR051552">
    <property type="entry name" value="HptR"/>
</dbReference>
<dbReference type="InterPro" id="IPR018062">
    <property type="entry name" value="HTH_AraC-typ_CS"/>
</dbReference>
<dbReference type="RefSeq" id="WP_185119769.1">
    <property type="nucleotide sequence ID" value="NZ_JACJVQ010000007.1"/>
</dbReference>
<keyword evidence="7" id="KW-0804">Transcription</keyword>
<protein>
    <submittedName>
        <fullName evidence="11">Response regulator</fullName>
    </submittedName>
</protein>
<dbReference type="CDD" id="cd17536">
    <property type="entry name" value="REC_YesN-like"/>
    <property type="match status" value="1"/>
</dbReference>
<dbReference type="GO" id="GO:0000160">
    <property type="term" value="P:phosphorelay signal transduction system"/>
    <property type="evidence" value="ECO:0007669"/>
    <property type="project" value="UniProtKB-KW"/>
</dbReference>
<dbReference type="PANTHER" id="PTHR42713:SF3">
    <property type="entry name" value="TRANSCRIPTIONAL REGULATORY PROTEIN HPTR"/>
    <property type="match status" value="1"/>
</dbReference>
<dbReference type="PROSITE" id="PS01124">
    <property type="entry name" value="HTH_ARAC_FAMILY_2"/>
    <property type="match status" value="1"/>
</dbReference>
<comment type="caution">
    <text evidence="11">The sequence shown here is derived from an EMBL/GenBank/DDBJ whole genome shotgun (WGS) entry which is preliminary data.</text>
</comment>
<keyword evidence="4" id="KW-0902">Two-component regulatory system</keyword>
<proteinExistence type="predicted"/>
<dbReference type="GO" id="GO:0003700">
    <property type="term" value="F:DNA-binding transcription factor activity"/>
    <property type="evidence" value="ECO:0007669"/>
    <property type="project" value="InterPro"/>
</dbReference>
<keyword evidence="5" id="KW-0805">Transcription regulation</keyword>
<dbReference type="InterPro" id="IPR020449">
    <property type="entry name" value="Tscrpt_reg_AraC-type_HTH"/>
</dbReference>
<sequence>MYRVLIVEDEEIIRQGFKRTIEWKDYGLEIAGEAKDGAEGLEVAKRLRPHLIFADIRMPGMDGLAFAEQAIRLLPDAKVVIVSGYKDYEYFRQSLHLGLFDYLLKPVEEEELVRVVEKAVRSLDELQASRREEIEASSRLRKSESVLHHVLLSRLAEGDLSPLRESMPDPYLREVSFDRYAVAVLRIDNYGELARGIYAGDEEILLFSAVNICEEFAGANTFVFRQLGLKKQITLLKGINETEGGEAFEKVQSEFRSEAAGLLESFNRFGRFKITLGVGRAYEGWEGIHRSYEEATEAAESSTFRSGSRLVVHSGETILAEGPSWWTGELEELFQSVCKLRDAERAAGLLDTALQSPEAEDASRGRVYGFAARMLELADQAVRAGSSSLNRDVPYWFDWTRIRALDDLREIRAWIAAELVRLLGRGNPVYWDSRSLIRDLKEYVARHFTSEEMTLGSLSSKFGMNVYQICRLFKSEFGTNFHVFLTELKMEKAKEMLRSSAMPVQDIAFLVGYKETKYFFKVFKKHVGMTPSEYRSQP</sequence>
<dbReference type="Pfam" id="PF00072">
    <property type="entry name" value="Response_reg"/>
    <property type="match status" value="1"/>
</dbReference>
<dbReference type="EMBL" id="JACJVQ010000007">
    <property type="protein sequence ID" value="MBB6634532.1"/>
    <property type="molecule type" value="Genomic_DNA"/>
</dbReference>
<reference evidence="11 12" key="1">
    <citation type="submission" date="2020-08" db="EMBL/GenBank/DDBJ databases">
        <title>Cohnella phylogeny.</title>
        <authorList>
            <person name="Dunlap C."/>
        </authorList>
    </citation>
    <scope>NUCLEOTIDE SEQUENCE [LARGE SCALE GENOMIC DNA]</scope>
    <source>
        <strain evidence="11 12">DSM 25241</strain>
    </source>
</reference>
<dbReference type="InterPro" id="IPR001789">
    <property type="entry name" value="Sig_transdc_resp-reg_receiver"/>
</dbReference>
<evidence type="ECO:0000259" key="9">
    <source>
        <dbReference type="PROSITE" id="PS01124"/>
    </source>
</evidence>
<dbReference type="SMART" id="SM00342">
    <property type="entry name" value="HTH_ARAC"/>
    <property type="match status" value="1"/>
</dbReference>
<feature type="domain" description="Response regulatory" evidence="10">
    <location>
        <begin position="3"/>
        <end position="120"/>
    </location>
</feature>
<dbReference type="GO" id="GO:0005737">
    <property type="term" value="C:cytoplasm"/>
    <property type="evidence" value="ECO:0007669"/>
    <property type="project" value="UniProtKB-SubCell"/>
</dbReference>